<dbReference type="PATRIC" id="fig|449659.4.peg.976"/>
<sequence>MNLKASSTSHKILLFVIALIFILDGGWQILKGATSLTRRFRDEMRQNEPAASVAWLQIGLGVIMIVAGSILLYSAFAGAY</sequence>
<keyword evidence="1" id="KW-0472">Membrane</keyword>
<keyword evidence="1" id="KW-0812">Transmembrane</keyword>
<feature type="transmembrane region" description="Helical" evidence="1">
    <location>
        <begin position="50"/>
        <end position="76"/>
    </location>
</feature>
<proteinExistence type="predicted"/>
<accession>A0A0R2LB37</accession>
<dbReference type="EMBL" id="JQCN01000069">
    <property type="protein sequence ID" value="KRN95943.1"/>
    <property type="molecule type" value="Genomic_DNA"/>
</dbReference>
<organism evidence="2 3">
    <name type="scientific">Ligilactobacillus pobuzihii</name>
    <dbReference type="NCBI Taxonomy" id="449659"/>
    <lineage>
        <taxon>Bacteria</taxon>
        <taxon>Bacillati</taxon>
        <taxon>Bacillota</taxon>
        <taxon>Bacilli</taxon>
        <taxon>Lactobacillales</taxon>
        <taxon>Lactobacillaceae</taxon>
        <taxon>Ligilactobacillus</taxon>
    </lineage>
</organism>
<protein>
    <submittedName>
        <fullName evidence="2">Uncharacterized protein</fullName>
    </submittedName>
</protein>
<evidence type="ECO:0000313" key="3">
    <source>
        <dbReference type="Proteomes" id="UP000051886"/>
    </source>
</evidence>
<keyword evidence="1" id="KW-1133">Transmembrane helix</keyword>
<dbReference type="AlphaFoldDB" id="A0A0R2LB37"/>
<keyword evidence="3" id="KW-1185">Reference proteome</keyword>
<name>A0A0R2LB37_9LACO</name>
<dbReference type="RefSeq" id="WP_056936317.1">
    <property type="nucleotide sequence ID" value="NZ_JQCN01000069.1"/>
</dbReference>
<gene>
    <name evidence="2" type="ORF">IV66_GL000971</name>
</gene>
<dbReference type="Proteomes" id="UP000051886">
    <property type="component" value="Unassembled WGS sequence"/>
</dbReference>
<feature type="transmembrane region" description="Helical" evidence="1">
    <location>
        <begin position="12"/>
        <end position="30"/>
    </location>
</feature>
<evidence type="ECO:0000256" key="1">
    <source>
        <dbReference type="SAM" id="Phobius"/>
    </source>
</evidence>
<reference evidence="2 3" key="1">
    <citation type="journal article" date="2015" name="Genome Announc.">
        <title>Expanding the biotechnology potential of lactobacilli through comparative genomics of 213 strains and associated genera.</title>
        <authorList>
            <person name="Sun Z."/>
            <person name="Harris H.M."/>
            <person name="McCann A."/>
            <person name="Guo C."/>
            <person name="Argimon S."/>
            <person name="Zhang W."/>
            <person name="Yang X."/>
            <person name="Jeffery I.B."/>
            <person name="Cooney J.C."/>
            <person name="Kagawa T.F."/>
            <person name="Liu W."/>
            <person name="Song Y."/>
            <person name="Salvetti E."/>
            <person name="Wrobel A."/>
            <person name="Rasinkangas P."/>
            <person name="Parkhill J."/>
            <person name="Rea M.C."/>
            <person name="O'Sullivan O."/>
            <person name="Ritari J."/>
            <person name="Douillard F.P."/>
            <person name="Paul Ross R."/>
            <person name="Yang R."/>
            <person name="Briner A.E."/>
            <person name="Felis G.E."/>
            <person name="de Vos W.M."/>
            <person name="Barrangou R."/>
            <person name="Klaenhammer T.R."/>
            <person name="Caufield P.W."/>
            <person name="Cui Y."/>
            <person name="Zhang H."/>
            <person name="O'Toole P.W."/>
        </authorList>
    </citation>
    <scope>NUCLEOTIDE SEQUENCE [LARGE SCALE GENOMIC DNA]</scope>
    <source>
        <strain evidence="2 3">NBRC 103219</strain>
    </source>
</reference>
<evidence type="ECO:0000313" key="2">
    <source>
        <dbReference type="EMBL" id="KRN95943.1"/>
    </source>
</evidence>
<comment type="caution">
    <text evidence="2">The sequence shown here is derived from an EMBL/GenBank/DDBJ whole genome shotgun (WGS) entry which is preliminary data.</text>
</comment>